<dbReference type="InterPro" id="IPR032675">
    <property type="entry name" value="LRR_dom_sf"/>
</dbReference>
<feature type="domain" description="Disease resistance R13L4/SHOC-2-like LRR" evidence="2">
    <location>
        <begin position="2"/>
        <end position="72"/>
    </location>
</feature>
<evidence type="ECO:0000256" key="1">
    <source>
        <dbReference type="ARBA" id="ARBA00022737"/>
    </source>
</evidence>
<reference evidence="3" key="1">
    <citation type="journal article" date="2021" name="Front. Plant Sci.">
        <title>Chromosome-Scale Genome Assembly for Chinese Sour Jujube and Insights Into Its Genome Evolution and Domestication Signature.</title>
        <authorList>
            <person name="Shen L.-Y."/>
            <person name="Luo H."/>
            <person name="Wang X.-L."/>
            <person name="Wang X.-M."/>
            <person name="Qiu X.-J."/>
            <person name="Liu H."/>
            <person name="Zhou S.-S."/>
            <person name="Jia K.-H."/>
            <person name="Nie S."/>
            <person name="Bao Y.-T."/>
            <person name="Zhang R.-G."/>
            <person name="Yun Q.-Z."/>
            <person name="Chai Y.-H."/>
            <person name="Lu J.-Y."/>
            <person name="Li Y."/>
            <person name="Zhao S.-W."/>
            <person name="Mao J.-F."/>
            <person name="Jia S.-G."/>
            <person name="Mao Y.-M."/>
        </authorList>
    </citation>
    <scope>NUCLEOTIDE SEQUENCE</scope>
    <source>
        <strain evidence="3">AT0</strain>
        <tissue evidence="3">Leaf</tissue>
    </source>
</reference>
<dbReference type="PANTHER" id="PTHR47186:SF13">
    <property type="entry name" value="DISEASE RESISTANCE PROTEIN RGA3"/>
    <property type="match status" value="1"/>
</dbReference>
<dbReference type="SUPFAM" id="SSF52047">
    <property type="entry name" value="RNI-like"/>
    <property type="match status" value="1"/>
</dbReference>
<sequence>MKALPNSITRLQNLQTLNVSYCEELEEIPSGITKMFNLRHLHIESDSGTTLHGMPGGLDQLTNLQRLSLLPQGRLCNQWIPLNNESFILHHISNWKTLNMMDISDLQHLPDGLKSFTCLQELSIERCSKLESLSPAEFRGGEGVILEGESIPMNSESFFYHLSKLKFLKLPFITMLTMKTIIARVGIKISEMLARVETRIICAPWIPSFAFGLNMWVSSLTWFKLVFAIHVVASQDWPEVKLASIGVETSDTRSMTNGAAVGCGAMGGRAGTRSMQAPAVLSFFIGAETSDTRSMTSSAAAGVEAWEEERVYEACRHRV</sequence>
<protein>
    <recommendedName>
        <fullName evidence="2">Disease resistance R13L4/SHOC-2-like LRR domain-containing protein</fullName>
    </recommendedName>
</protein>
<dbReference type="Gene3D" id="3.80.10.10">
    <property type="entry name" value="Ribonuclease Inhibitor"/>
    <property type="match status" value="1"/>
</dbReference>
<dbReference type="Proteomes" id="UP000813462">
    <property type="component" value="Unassembled WGS sequence"/>
</dbReference>
<evidence type="ECO:0000313" key="3">
    <source>
        <dbReference type="EMBL" id="KAH7528965.1"/>
    </source>
</evidence>
<accession>A0A978VF26</accession>
<organism evidence="3 4">
    <name type="scientific">Ziziphus jujuba var. spinosa</name>
    <dbReference type="NCBI Taxonomy" id="714518"/>
    <lineage>
        <taxon>Eukaryota</taxon>
        <taxon>Viridiplantae</taxon>
        <taxon>Streptophyta</taxon>
        <taxon>Embryophyta</taxon>
        <taxon>Tracheophyta</taxon>
        <taxon>Spermatophyta</taxon>
        <taxon>Magnoliopsida</taxon>
        <taxon>eudicotyledons</taxon>
        <taxon>Gunneridae</taxon>
        <taxon>Pentapetalae</taxon>
        <taxon>rosids</taxon>
        <taxon>fabids</taxon>
        <taxon>Rosales</taxon>
        <taxon>Rhamnaceae</taxon>
        <taxon>Paliureae</taxon>
        <taxon>Ziziphus</taxon>
    </lineage>
</organism>
<keyword evidence="1" id="KW-0677">Repeat</keyword>
<comment type="caution">
    <text evidence="3">The sequence shown here is derived from an EMBL/GenBank/DDBJ whole genome shotgun (WGS) entry which is preliminary data.</text>
</comment>
<proteinExistence type="predicted"/>
<dbReference type="Pfam" id="PF23598">
    <property type="entry name" value="LRR_14"/>
    <property type="match status" value="1"/>
</dbReference>
<gene>
    <name evidence="3" type="ORF">FEM48_Zijuj05G0133500</name>
</gene>
<evidence type="ECO:0000259" key="2">
    <source>
        <dbReference type="Pfam" id="PF23598"/>
    </source>
</evidence>
<name>A0A978VF26_ZIZJJ</name>
<dbReference type="InterPro" id="IPR055414">
    <property type="entry name" value="LRR_R13L4/SHOC2-like"/>
</dbReference>
<dbReference type="AlphaFoldDB" id="A0A978VF26"/>
<dbReference type="EMBL" id="JAEACU010000005">
    <property type="protein sequence ID" value="KAH7528965.1"/>
    <property type="molecule type" value="Genomic_DNA"/>
</dbReference>
<dbReference type="PANTHER" id="PTHR47186">
    <property type="entry name" value="LEUCINE-RICH REPEAT-CONTAINING PROTEIN 57"/>
    <property type="match status" value="1"/>
</dbReference>
<evidence type="ECO:0000313" key="4">
    <source>
        <dbReference type="Proteomes" id="UP000813462"/>
    </source>
</evidence>